<feature type="binding site" evidence="8">
    <location>
        <position position="99"/>
    </location>
    <ligand>
        <name>Zn(2+)</name>
        <dbReference type="ChEBI" id="CHEBI:29105"/>
    </ligand>
</feature>
<dbReference type="eggNOG" id="COG1482">
    <property type="taxonomic scope" value="Bacteria"/>
</dbReference>
<keyword evidence="6 10" id="KW-0413">Isomerase</keyword>
<dbReference type="InterPro" id="IPR011051">
    <property type="entry name" value="RmlC_Cupin_sf"/>
</dbReference>
<feature type="binding site" evidence="8">
    <location>
        <position position="97"/>
    </location>
    <ligand>
        <name>Zn(2+)</name>
        <dbReference type="ChEBI" id="CHEBI:29105"/>
    </ligand>
</feature>
<dbReference type="PANTHER" id="PTHR10309:SF0">
    <property type="entry name" value="MANNOSE-6-PHOSPHATE ISOMERASE"/>
    <property type="match status" value="1"/>
</dbReference>
<feature type="domain" description="Phosphomannose isomerase type I catalytic" evidence="9">
    <location>
        <begin position="7"/>
        <end position="149"/>
    </location>
</feature>
<evidence type="ECO:0000256" key="3">
    <source>
        <dbReference type="ARBA" id="ARBA00011956"/>
    </source>
</evidence>
<feature type="active site" evidence="7">
    <location>
        <position position="282"/>
    </location>
</feature>
<dbReference type="InterPro" id="IPR016305">
    <property type="entry name" value="Mannose-6-P_Isomerase"/>
</dbReference>
<gene>
    <name evidence="10" type="ordered locus">Snas_6006</name>
</gene>
<dbReference type="GO" id="GO:0009298">
    <property type="term" value="P:GDP-mannose biosynthetic process"/>
    <property type="evidence" value="ECO:0007669"/>
    <property type="project" value="InterPro"/>
</dbReference>
<dbReference type="GO" id="GO:0005975">
    <property type="term" value="P:carbohydrate metabolic process"/>
    <property type="evidence" value="ECO:0007669"/>
    <property type="project" value="InterPro"/>
</dbReference>
<dbReference type="InterPro" id="IPR001250">
    <property type="entry name" value="Man6P_Isoase-1"/>
</dbReference>
<dbReference type="CDD" id="cd07011">
    <property type="entry name" value="cupin_PMI_type_I_N"/>
    <property type="match status" value="1"/>
</dbReference>
<dbReference type="HOGENOM" id="CLU_026967_1_1_11"/>
<keyword evidence="11" id="KW-1185">Reference proteome</keyword>
<protein>
    <recommendedName>
        <fullName evidence="3">mannose-6-phosphate isomerase</fullName>
        <ecNumber evidence="3">5.3.1.8</ecNumber>
    </recommendedName>
</protein>
<dbReference type="SUPFAM" id="SSF51182">
    <property type="entry name" value="RmlC-like cupins"/>
    <property type="match status" value="1"/>
</dbReference>
<evidence type="ECO:0000259" key="9">
    <source>
        <dbReference type="Pfam" id="PF20511"/>
    </source>
</evidence>
<dbReference type="KEGG" id="sna:Snas_6006"/>
<dbReference type="EMBL" id="CP001778">
    <property type="protein sequence ID" value="ADD45632.1"/>
    <property type="molecule type" value="Genomic_DNA"/>
</dbReference>
<dbReference type="GO" id="GO:0008270">
    <property type="term" value="F:zinc ion binding"/>
    <property type="evidence" value="ECO:0007669"/>
    <property type="project" value="InterPro"/>
</dbReference>
<name>D3Q0A3_STANL</name>
<evidence type="ECO:0000256" key="6">
    <source>
        <dbReference type="ARBA" id="ARBA00023235"/>
    </source>
</evidence>
<proteinExistence type="inferred from homology"/>
<dbReference type="AlphaFoldDB" id="D3Q0A3"/>
<accession>D3Q0A3</accession>
<dbReference type="GO" id="GO:0005829">
    <property type="term" value="C:cytosol"/>
    <property type="evidence" value="ECO:0007669"/>
    <property type="project" value="TreeGrafter"/>
</dbReference>
<evidence type="ECO:0000313" key="11">
    <source>
        <dbReference type="Proteomes" id="UP000000844"/>
    </source>
</evidence>
<evidence type="ECO:0000313" key="10">
    <source>
        <dbReference type="EMBL" id="ADD45632.1"/>
    </source>
</evidence>
<evidence type="ECO:0000256" key="2">
    <source>
        <dbReference type="ARBA" id="ARBA00010772"/>
    </source>
</evidence>
<dbReference type="PANTHER" id="PTHR10309">
    <property type="entry name" value="MANNOSE-6-PHOSPHATE ISOMERASE"/>
    <property type="match status" value="1"/>
</dbReference>
<dbReference type="InterPro" id="IPR014710">
    <property type="entry name" value="RmlC-like_jellyroll"/>
</dbReference>
<comment type="similarity">
    <text evidence="2">Belongs to the mannose-6-phosphate isomerase type 1 family.</text>
</comment>
<sequence>MVTVELLNGAIRPYAWGSRTAIAALQGRSMPSSTPEAELWFGAHPADPSRLPDGRDLNEAIAKAPEALLGAETVAEFGARLPYLLKVLAAEQPLSLQAHPDADQAIEGFTREDEAGVPLGTPERNYVDAFHKPELLCAVSEFEALCGFRDPQLSAEVIETLGVPGLESIVALLRQDDAAQGLREAVTTLLTLPADHREELVRQATLSAERLADTDSPHAFDFALVADLGKRYPSDAGTIVALLLHHITLQPGQAIYMPAGNLHAYLRGVGVELMAASDNVLRGGLTGKHVDVPELLRVLRFEVLGDPISPAREAGGGIVDWPVPSREFRLSRLRLEADSGQRTLPVNGPSIILCWSGQIRLDDGVSPITLQPGQAAFAPADTPTIYASGFGDSYCAGLGTGH</sequence>
<keyword evidence="5 8" id="KW-0862">Zinc</keyword>
<comment type="cofactor">
    <cofactor evidence="8">
        <name>Zn(2+)</name>
        <dbReference type="ChEBI" id="CHEBI:29105"/>
    </cofactor>
    <text evidence="8">Binds 1 zinc ion per subunit.</text>
</comment>
<dbReference type="PIRSF" id="PIRSF001480">
    <property type="entry name" value="Mannose-6-phosphate_isomerase"/>
    <property type="match status" value="1"/>
</dbReference>
<evidence type="ECO:0000256" key="8">
    <source>
        <dbReference type="PIRSR" id="PIRSR001480-2"/>
    </source>
</evidence>
<dbReference type="Pfam" id="PF20511">
    <property type="entry name" value="PMI_typeI_cat"/>
    <property type="match status" value="1"/>
</dbReference>
<dbReference type="STRING" id="446470.Snas_6006"/>
<dbReference type="Gene3D" id="2.60.120.10">
    <property type="entry name" value="Jelly Rolls"/>
    <property type="match status" value="2"/>
</dbReference>
<evidence type="ECO:0000256" key="1">
    <source>
        <dbReference type="ARBA" id="ARBA00000757"/>
    </source>
</evidence>
<evidence type="ECO:0000256" key="7">
    <source>
        <dbReference type="PIRSR" id="PIRSR001480-1"/>
    </source>
</evidence>
<comment type="catalytic activity">
    <reaction evidence="1">
        <text>D-mannose 6-phosphate = D-fructose 6-phosphate</text>
        <dbReference type="Rhea" id="RHEA:12356"/>
        <dbReference type="ChEBI" id="CHEBI:58735"/>
        <dbReference type="ChEBI" id="CHEBI:61527"/>
        <dbReference type="EC" id="5.3.1.8"/>
    </reaction>
</comment>
<organism evidence="10 11">
    <name type="scientific">Stackebrandtia nassauensis (strain DSM 44728 / CIP 108903 / NRRL B-16338 / NBRC 102104 / LLR-40K-21)</name>
    <dbReference type="NCBI Taxonomy" id="446470"/>
    <lineage>
        <taxon>Bacteria</taxon>
        <taxon>Bacillati</taxon>
        <taxon>Actinomycetota</taxon>
        <taxon>Actinomycetes</taxon>
        <taxon>Glycomycetales</taxon>
        <taxon>Glycomycetaceae</taxon>
        <taxon>Stackebrandtia</taxon>
    </lineage>
</organism>
<dbReference type="Gene3D" id="1.10.441.10">
    <property type="entry name" value="Phosphomannose Isomerase, domain 2"/>
    <property type="match status" value="1"/>
</dbReference>
<evidence type="ECO:0000256" key="4">
    <source>
        <dbReference type="ARBA" id="ARBA00022723"/>
    </source>
</evidence>
<dbReference type="NCBIfam" id="TIGR00218">
    <property type="entry name" value="manA"/>
    <property type="match status" value="1"/>
</dbReference>
<dbReference type="GO" id="GO:0004476">
    <property type="term" value="F:mannose-6-phosphate isomerase activity"/>
    <property type="evidence" value="ECO:0007669"/>
    <property type="project" value="UniProtKB-EC"/>
</dbReference>
<feature type="binding site" evidence="8">
    <location>
        <position position="134"/>
    </location>
    <ligand>
        <name>Zn(2+)</name>
        <dbReference type="ChEBI" id="CHEBI:29105"/>
    </ligand>
</feature>
<feature type="binding site" evidence="8">
    <location>
        <position position="263"/>
    </location>
    <ligand>
        <name>Zn(2+)</name>
        <dbReference type="ChEBI" id="CHEBI:29105"/>
    </ligand>
</feature>
<dbReference type="InterPro" id="IPR046457">
    <property type="entry name" value="PMI_typeI_cat"/>
</dbReference>
<dbReference type="EC" id="5.3.1.8" evidence="3"/>
<reference evidence="10 11" key="1">
    <citation type="journal article" date="2009" name="Stand. Genomic Sci.">
        <title>Complete genome sequence of Stackebrandtia nassauensis type strain (LLR-40K-21).</title>
        <authorList>
            <person name="Munk C."/>
            <person name="Lapidus A."/>
            <person name="Copeland A."/>
            <person name="Jando M."/>
            <person name="Mayilraj S."/>
            <person name="Glavina Del Rio T."/>
            <person name="Nolan M."/>
            <person name="Chen F."/>
            <person name="Lucas S."/>
            <person name="Tice H."/>
            <person name="Cheng J.F."/>
            <person name="Han C."/>
            <person name="Detter J.C."/>
            <person name="Bruce D."/>
            <person name="Goodwin L."/>
            <person name="Chain P."/>
            <person name="Pitluck S."/>
            <person name="Goker M."/>
            <person name="Ovchinikova G."/>
            <person name="Pati A."/>
            <person name="Ivanova N."/>
            <person name="Mavromatis K."/>
            <person name="Chen A."/>
            <person name="Palaniappan K."/>
            <person name="Land M."/>
            <person name="Hauser L."/>
            <person name="Chang Y.J."/>
            <person name="Jeffries C.D."/>
            <person name="Bristow J."/>
            <person name="Eisen J.A."/>
            <person name="Markowitz V."/>
            <person name="Hugenholtz P."/>
            <person name="Kyrpides N.C."/>
            <person name="Klenk H.P."/>
        </authorList>
    </citation>
    <scope>NUCLEOTIDE SEQUENCE [LARGE SCALE GENOMIC DNA]</scope>
    <source>
        <strain evidence="11">DSM 44728 / CIP 108903 / NRRL B-16338 / NBRC 102104 / LLR-40K-21</strain>
    </source>
</reference>
<dbReference type="Proteomes" id="UP000000844">
    <property type="component" value="Chromosome"/>
</dbReference>
<evidence type="ECO:0000256" key="5">
    <source>
        <dbReference type="ARBA" id="ARBA00022833"/>
    </source>
</evidence>
<dbReference type="PRINTS" id="PR00714">
    <property type="entry name" value="MAN6PISMRASE"/>
</dbReference>
<keyword evidence="4 8" id="KW-0479">Metal-binding</keyword>